<dbReference type="PANTHER" id="PTHR34371">
    <property type="entry name" value="OS01G0551000 PROTEIN"/>
    <property type="match status" value="1"/>
</dbReference>
<dbReference type="Pfam" id="PF05097">
    <property type="entry name" value="DUF688"/>
    <property type="match status" value="1"/>
</dbReference>
<name>A0AAD2EBI9_9LAMI</name>
<evidence type="ECO:0000313" key="2">
    <source>
        <dbReference type="Proteomes" id="UP000834106"/>
    </source>
</evidence>
<dbReference type="EMBL" id="OU503057">
    <property type="protein sequence ID" value="CAI9785937.1"/>
    <property type="molecule type" value="Genomic_DNA"/>
</dbReference>
<dbReference type="AlphaFoldDB" id="A0AAD2EBI9"/>
<sequence>MGFQGEVGQYSTPKLLLFSKTVPPMMLSPDRTGMLTPPLHSLASVPFQWEEEPGKPRPCTALIALPNPIKTETKCLELPPRLFMESAKITKTISPTTVLDGPYVDRSKLSSFSFRSLRKSKGSFDITGSTSPEKGQLRTVVLCKKGHKRRGLFDSWGKKNLKLKGQKKDIGDDNAGTKATFGKLTRNGSFSSFTQAKSKHLWDVICEGLKQVMPRKHGKSIKENVNV</sequence>
<reference evidence="1" key="1">
    <citation type="submission" date="2023-05" db="EMBL/GenBank/DDBJ databases">
        <authorList>
            <person name="Huff M."/>
        </authorList>
    </citation>
    <scope>NUCLEOTIDE SEQUENCE</scope>
</reference>
<gene>
    <name evidence="1" type="ORF">FPE_LOCUS33367</name>
</gene>
<accession>A0AAD2EBI9</accession>
<keyword evidence="2" id="KW-1185">Reference proteome</keyword>
<evidence type="ECO:0000313" key="1">
    <source>
        <dbReference type="EMBL" id="CAI9785937.1"/>
    </source>
</evidence>
<dbReference type="InterPro" id="IPR007789">
    <property type="entry name" value="DUF688"/>
</dbReference>
<proteinExistence type="predicted"/>
<dbReference type="PANTHER" id="PTHR34371:SF2">
    <property type="entry name" value="DUF688 FAMILY PROTEIN"/>
    <property type="match status" value="1"/>
</dbReference>
<dbReference type="Proteomes" id="UP000834106">
    <property type="component" value="Chromosome 22"/>
</dbReference>
<organism evidence="1 2">
    <name type="scientific">Fraxinus pennsylvanica</name>
    <dbReference type="NCBI Taxonomy" id="56036"/>
    <lineage>
        <taxon>Eukaryota</taxon>
        <taxon>Viridiplantae</taxon>
        <taxon>Streptophyta</taxon>
        <taxon>Embryophyta</taxon>
        <taxon>Tracheophyta</taxon>
        <taxon>Spermatophyta</taxon>
        <taxon>Magnoliopsida</taxon>
        <taxon>eudicotyledons</taxon>
        <taxon>Gunneridae</taxon>
        <taxon>Pentapetalae</taxon>
        <taxon>asterids</taxon>
        <taxon>lamiids</taxon>
        <taxon>Lamiales</taxon>
        <taxon>Oleaceae</taxon>
        <taxon>Oleeae</taxon>
        <taxon>Fraxinus</taxon>
    </lineage>
</organism>
<protein>
    <submittedName>
        <fullName evidence="1">Uncharacterized protein</fullName>
    </submittedName>
</protein>